<organism evidence="1 2">
    <name type="scientific">Chaenocephalus aceratus</name>
    <name type="common">Blackfin icefish</name>
    <name type="synonym">Chaenichthys aceratus</name>
    <dbReference type="NCBI Taxonomy" id="36190"/>
    <lineage>
        <taxon>Eukaryota</taxon>
        <taxon>Metazoa</taxon>
        <taxon>Chordata</taxon>
        <taxon>Craniata</taxon>
        <taxon>Vertebrata</taxon>
        <taxon>Euteleostomi</taxon>
        <taxon>Actinopterygii</taxon>
        <taxon>Neopterygii</taxon>
        <taxon>Teleostei</taxon>
        <taxon>Neoteleostei</taxon>
        <taxon>Acanthomorphata</taxon>
        <taxon>Eupercaria</taxon>
        <taxon>Perciformes</taxon>
        <taxon>Notothenioidei</taxon>
        <taxon>Channichthyidae</taxon>
        <taxon>Chaenocephalus</taxon>
    </lineage>
</organism>
<accession>A0ACB9WM01</accession>
<proteinExistence type="predicted"/>
<keyword evidence="2" id="KW-1185">Reference proteome</keyword>
<comment type="caution">
    <text evidence="1">The sequence shown here is derived from an EMBL/GenBank/DDBJ whole genome shotgun (WGS) entry which is preliminary data.</text>
</comment>
<reference evidence="1" key="1">
    <citation type="submission" date="2022-05" db="EMBL/GenBank/DDBJ databases">
        <title>Chromosome-level genome of Chaenocephalus aceratus.</title>
        <authorList>
            <person name="Park H."/>
        </authorList>
    </citation>
    <scope>NUCLEOTIDE SEQUENCE</scope>
    <source>
        <strain evidence="1">KU_202001</strain>
    </source>
</reference>
<dbReference type="Proteomes" id="UP001057452">
    <property type="component" value="Chromosome 14"/>
</dbReference>
<evidence type="ECO:0000313" key="2">
    <source>
        <dbReference type="Proteomes" id="UP001057452"/>
    </source>
</evidence>
<sequence length="130" mass="15358">MLFDTAFFLSFLFYQIHTGVLEYYTNILLNKRPILSFRELVGEFGYAVQKKRIYQIKFKCYTEGFLTSFHEHNNEHIPLSLASKVARFASPPRPHLGFGFEHVENNHENPIFLRLEKRLKTEDWRGSNAS</sequence>
<dbReference type="EMBL" id="CM043798">
    <property type="protein sequence ID" value="KAI4814411.1"/>
    <property type="molecule type" value="Genomic_DNA"/>
</dbReference>
<protein>
    <submittedName>
        <fullName evidence="1">Uncharacterized protein</fullName>
    </submittedName>
</protein>
<gene>
    <name evidence="1" type="ORF">KUCAC02_003607</name>
</gene>
<name>A0ACB9WM01_CHAAC</name>
<evidence type="ECO:0000313" key="1">
    <source>
        <dbReference type="EMBL" id="KAI4814411.1"/>
    </source>
</evidence>